<reference evidence="2" key="2">
    <citation type="submission" date="2016-04" db="EMBL/GenBank/DDBJ databases">
        <title>First Complete Genome Sequence of a Subdivision 6 Acidobacterium.</title>
        <authorList>
            <person name="Huang S."/>
            <person name="Vieira S."/>
            <person name="Bunk B."/>
            <person name="Riedel T."/>
            <person name="Sproeer C."/>
            <person name="Overmann J."/>
        </authorList>
    </citation>
    <scope>NUCLEOTIDE SEQUENCE [LARGE SCALE GENOMIC DNA]</scope>
    <source>
        <strain evidence="2">DSM 100886 HEG_-6_39</strain>
    </source>
</reference>
<dbReference type="GO" id="GO:0004674">
    <property type="term" value="F:protein serine/threonine kinase activity"/>
    <property type="evidence" value="ECO:0007669"/>
    <property type="project" value="UniProtKB-EC"/>
</dbReference>
<name>A0A143PT46_LUTPR</name>
<accession>A0A143PT46</accession>
<organism evidence="1 2">
    <name type="scientific">Luteitalea pratensis</name>
    <dbReference type="NCBI Taxonomy" id="1855912"/>
    <lineage>
        <taxon>Bacteria</taxon>
        <taxon>Pseudomonadati</taxon>
        <taxon>Acidobacteriota</taxon>
        <taxon>Vicinamibacteria</taxon>
        <taxon>Vicinamibacterales</taxon>
        <taxon>Vicinamibacteraceae</taxon>
        <taxon>Luteitalea</taxon>
    </lineage>
</organism>
<evidence type="ECO:0000313" key="1">
    <source>
        <dbReference type="EMBL" id="AMY11815.1"/>
    </source>
</evidence>
<protein>
    <submittedName>
        <fullName evidence="1">Serine/threonine-protein kinase RsbT</fullName>
        <ecNumber evidence="1">2.7.11.1</ecNumber>
    </submittedName>
</protein>
<dbReference type="Proteomes" id="UP000076079">
    <property type="component" value="Chromosome"/>
</dbReference>
<sequence>MTDVQRCLQDGFSTVGTPGNGLGAVKRLSDEFDVHSTPGKGTVIVSRIATSTAPSTVFTVGAVCLPFPRDFVRGRDDATILVVSRSRKGDVHV</sequence>
<keyword evidence="2" id="KW-1185">Reference proteome</keyword>
<dbReference type="KEGG" id="abac:LuPra_05080"/>
<reference evidence="1 2" key="1">
    <citation type="journal article" date="2016" name="Genome Announc.">
        <title>First Complete Genome Sequence of a Subdivision 6 Acidobacterium Strain.</title>
        <authorList>
            <person name="Huang S."/>
            <person name="Vieira S."/>
            <person name="Bunk B."/>
            <person name="Riedel T."/>
            <person name="Sproer C."/>
            <person name="Overmann J."/>
        </authorList>
    </citation>
    <scope>NUCLEOTIDE SEQUENCE [LARGE SCALE GENOMIC DNA]</scope>
    <source>
        <strain evidence="2">DSM 100886 HEG_-6_39</strain>
    </source>
</reference>
<dbReference type="EC" id="2.7.11.1" evidence="1"/>
<dbReference type="EMBL" id="CP015136">
    <property type="protein sequence ID" value="AMY11815.1"/>
    <property type="molecule type" value="Genomic_DNA"/>
</dbReference>
<evidence type="ECO:0000313" key="2">
    <source>
        <dbReference type="Proteomes" id="UP000076079"/>
    </source>
</evidence>
<keyword evidence="1" id="KW-0808">Transferase</keyword>
<keyword evidence="1" id="KW-0418">Kinase</keyword>
<gene>
    <name evidence="1" type="primary">rsbT_7</name>
    <name evidence="1" type="ORF">LuPra_05080</name>
</gene>
<proteinExistence type="predicted"/>
<dbReference type="AlphaFoldDB" id="A0A143PT46"/>
<dbReference type="STRING" id="1855912.LuPra_05080"/>